<dbReference type="RefSeq" id="WP_419192403.1">
    <property type="nucleotide sequence ID" value="NZ_CP036287.1"/>
</dbReference>
<proteinExistence type="inferred from homology"/>
<dbReference type="InterPro" id="IPR013324">
    <property type="entry name" value="RNA_pol_sigma_r3/r4-like"/>
</dbReference>
<dbReference type="GO" id="GO:0006352">
    <property type="term" value="P:DNA-templated transcription initiation"/>
    <property type="evidence" value="ECO:0007669"/>
    <property type="project" value="InterPro"/>
</dbReference>
<evidence type="ECO:0000256" key="4">
    <source>
        <dbReference type="ARBA" id="ARBA00023125"/>
    </source>
</evidence>
<dbReference type="AlphaFoldDB" id="A0A518BK46"/>
<keyword evidence="5 6" id="KW-0804">Transcription</keyword>
<keyword evidence="2 6" id="KW-0805">Transcription regulation</keyword>
<keyword evidence="4 6" id="KW-0238">DNA-binding</keyword>
<dbReference type="NCBIfam" id="TIGR02937">
    <property type="entry name" value="sigma70-ECF"/>
    <property type="match status" value="1"/>
</dbReference>
<dbReference type="Gene3D" id="1.10.1740.10">
    <property type="match status" value="1"/>
</dbReference>
<feature type="region of interest" description="Disordered" evidence="7">
    <location>
        <begin position="220"/>
        <end position="251"/>
    </location>
</feature>
<dbReference type="SUPFAM" id="SSF88659">
    <property type="entry name" value="Sigma3 and sigma4 domains of RNA polymerase sigma factors"/>
    <property type="match status" value="1"/>
</dbReference>
<keyword evidence="3 6" id="KW-0731">Sigma factor</keyword>
<dbReference type="GO" id="GO:0003677">
    <property type="term" value="F:DNA binding"/>
    <property type="evidence" value="ECO:0007669"/>
    <property type="project" value="UniProtKB-KW"/>
</dbReference>
<organism evidence="10 11">
    <name type="scientific">Engelhardtia mirabilis</name>
    <dbReference type="NCBI Taxonomy" id="2528011"/>
    <lineage>
        <taxon>Bacteria</taxon>
        <taxon>Pseudomonadati</taxon>
        <taxon>Planctomycetota</taxon>
        <taxon>Planctomycetia</taxon>
        <taxon>Planctomycetia incertae sedis</taxon>
        <taxon>Engelhardtia</taxon>
    </lineage>
</organism>
<keyword evidence="11" id="KW-1185">Reference proteome</keyword>
<feature type="compositionally biased region" description="Gly residues" evidence="7">
    <location>
        <begin position="1"/>
        <end position="14"/>
    </location>
</feature>
<evidence type="ECO:0000259" key="8">
    <source>
        <dbReference type="Pfam" id="PF04542"/>
    </source>
</evidence>
<feature type="domain" description="RNA polymerase sigma-70 region 2" evidence="8">
    <location>
        <begin position="54"/>
        <end position="120"/>
    </location>
</feature>
<evidence type="ECO:0000259" key="9">
    <source>
        <dbReference type="Pfam" id="PF08281"/>
    </source>
</evidence>
<dbReference type="PROSITE" id="PS01063">
    <property type="entry name" value="SIGMA70_ECF"/>
    <property type="match status" value="1"/>
</dbReference>
<comment type="similarity">
    <text evidence="1 6">Belongs to the sigma-70 factor family. ECF subfamily.</text>
</comment>
<dbReference type="Proteomes" id="UP000316921">
    <property type="component" value="Chromosome"/>
</dbReference>
<evidence type="ECO:0000256" key="3">
    <source>
        <dbReference type="ARBA" id="ARBA00023082"/>
    </source>
</evidence>
<evidence type="ECO:0000313" key="11">
    <source>
        <dbReference type="Proteomes" id="UP000316921"/>
    </source>
</evidence>
<evidence type="ECO:0000256" key="6">
    <source>
        <dbReference type="RuleBase" id="RU000716"/>
    </source>
</evidence>
<dbReference type="InterPro" id="IPR014284">
    <property type="entry name" value="RNA_pol_sigma-70_dom"/>
</dbReference>
<feature type="compositionally biased region" description="Basic and acidic residues" evidence="7">
    <location>
        <begin position="237"/>
        <end position="251"/>
    </location>
</feature>
<dbReference type="InterPro" id="IPR013249">
    <property type="entry name" value="RNA_pol_sigma70_r4_t2"/>
</dbReference>
<protein>
    <recommendedName>
        <fullName evidence="6">RNA polymerase sigma factor</fullName>
    </recommendedName>
</protein>
<dbReference type="SUPFAM" id="SSF88946">
    <property type="entry name" value="Sigma2 domain of RNA polymerase sigma factors"/>
    <property type="match status" value="1"/>
</dbReference>
<dbReference type="InterPro" id="IPR000838">
    <property type="entry name" value="RNA_pol_sigma70_ECF_CS"/>
</dbReference>
<feature type="domain" description="RNA polymerase sigma factor 70 region 4 type 2" evidence="9">
    <location>
        <begin position="157"/>
        <end position="207"/>
    </location>
</feature>
<evidence type="ECO:0000256" key="2">
    <source>
        <dbReference type="ARBA" id="ARBA00023015"/>
    </source>
</evidence>
<evidence type="ECO:0000256" key="7">
    <source>
        <dbReference type="SAM" id="MobiDB-lite"/>
    </source>
</evidence>
<reference evidence="10 11" key="1">
    <citation type="submission" date="2019-02" db="EMBL/GenBank/DDBJ databases">
        <title>Deep-cultivation of Planctomycetes and their phenomic and genomic characterization uncovers novel biology.</title>
        <authorList>
            <person name="Wiegand S."/>
            <person name="Jogler M."/>
            <person name="Boedeker C."/>
            <person name="Pinto D."/>
            <person name="Vollmers J."/>
            <person name="Rivas-Marin E."/>
            <person name="Kohn T."/>
            <person name="Peeters S.H."/>
            <person name="Heuer A."/>
            <person name="Rast P."/>
            <person name="Oberbeckmann S."/>
            <person name="Bunk B."/>
            <person name="Jeske O."/>
            <person name="Meyerdierks A."/>
            <person name="Storesund J.E."/>
            <person name="Kallscheuer N."/>
            <person name="Luecker S."/>
            <person name="Lage O.M."/>
            <person name="Pohl T."/>
            <person name="Merkel B.J."/>
            <person name="Hornburger P."/>
            <person name="Mueller R.-W."/>
            <person name="Bruemmer F."/>
            <person name="Labrenz M."/>
            <person name="Spormann A.M."/>
            <person name="Op den Camp H."/>
            <person name="Overmann J."/>
            <person name="Amann R."/>
            <person name="Jetten M.S.M."/>
            <person name="Mascher T."/>
            <person name="Medema M.H."/>
            <person name="Devos D.P."/>
            <person name="Kaster A.-K."/>
            <person name="Ovreas L."/>
            <person name="Rohde M."/>
            <person name="Galperin M.Y."/>
            <person name="Jogler C."/>
        </authorList>
    </citation>
    <scope>NUCLEOTIDE SEQUENCE [LARGE SCALE GENOMIC DNA]</scope>
    <source>
        <strain evidence="10 11">Pla133</strain>
    </source>
</reference>
<dbReference type="KEGG" id="pbap:Pla133_24200"/>
<dbReference type="Pfam" id="PF04542">
    <property type="entry name" value="Sigma70_r2"/>
    <property type="match status" value="1"/>
</dbReference>
<dbReference type="Pfam" id="PF08281">
    <property type="entry name" value="Sigma70_r4_2"/>
    <property type="match status" value="1"/>
</dbReference>
<feature type="region of interest" description="Disordered" evidence="7">
    <location>
        <begin position="1"/>
        <end position="35"/>
    </location>
</feature>
<accession>A0A518BK46</accession>
<dbReference type="InterPro" id="IPR007627">
    <property type="entry name" value="RNA_pol_sigma70_r2"/>
</dbReference>
<dbReference type="EMBL" id="CP036287">
    <property type="protein sequence ID" value="QDU67338.1"/>
    <property type="molecule type" value="Genomic_DNA"/>
</dbReference>
<evidence type="ECO:0000256" key="1">
    <source>
        <dbReference type="ARBA" id="ARBA00010641"/>
    </source>
</evidence>
<dbReference type="InterPro" id="IPR013325">
    <property type="entry name" value="RNA_pol_sigma_r2"/>
</dbReference>
<sequence>MTDGGPMGSDGSGSVGPTAGSSVAGVRDAAGSEPSDHDLIRAAQRGEEDAFALLVQRHQGRAYRLARQMVPSSDDAQDLAQEAFLRVFRSLERFNFDHDFTTWLYRIVTNLAIDHLRKRRPTVRTGGGEDGEELGLELVDEEGERPSDRLEVEETGERVRACIEALPSHFSAVLALRELEGLPCTEIARIVDATHVTVRWRLHRARKLFQEEWERRERSALARASARRSGAAGHGAGAHDHDEHDETDKSD</sequence>
<dbReference type="PANTHER" id="PTHR43133:SF8">
    <property type="entry name" value="RNA POLYMERASE SIGMA FACTOR HI_1459-RELATED"/>
    <property type="match status" value="1"/>
</dbReference>
<dbReference type="Gene3D" id="1.10.10.10">
    <property type="entry name" value="Winged helix-like DNA-binding domain superfamily/Winged helix DNA-binding domain"/>
    <property type="match status" value="1"/>
</dbReference>
<dbReference type="InterPro" id="IPR039425">
    <property type="entry name" value="RNA_pol_sigma-70-like"/>
</dbReference>
<feature type="compositionally biased region" description="Low complexity" evidence="7">
    <location>
        <begin position="221"/>
        <end position="231"/>
    </location>
</feature>
<dbReference type="GO" id="GO:0016987">
    <property type="term" value="F:sigma factor activity"/>
    <property type="evidence" value="ECO:0007669"/>
    <property type="project" value="UniProtKB-KW"/>
</dbReference>
<dbReference type="PANTHER" id="PTHR43133">
    <property type="entry name" value="RNA POLYMERASE ECF-TYPE SIGMA FACTO"/>
    <property type="match status" value="1"/>
</dbReference>
<gene>
    <name evidence="10" type="primary">sigW_12</name>
    <name evidence="10" type="ORF">Pla133_24200</name>
</gene>
<evidence type="ECO:0000313" key="10">
    <source>
        <dbReference type="EMBL" id="QDU67338.1"/>
    </source>
</evidence>
<evidence type="ECO:0000256" key="5">
    <source>
        <dbReference type="ARBA" id="ARBA00023163"/>
    </source>
</evidence>
<name>A0A518BK46_9BACT</name>
<dbReference type="InterPro" id="IPR036388">
    <property type="entry name" value="WH-like_DNA-bd_sf"/>
</dbReference>